<keyword evidence="13" id="KW-1185">Reference proteome</keyword>
<evidence type="ECO:0000256" key="1">
    <source>
        <dbReference type="ARBA" id="ARBA00004251"/>
    </source>
</evidence>
<dbReference type="AlphaFoldDB" id="A0A118K2I2"/>
<evidence type="ECO:0000259" key="11">
    <source>
        <dbReference type="Pfam" id="PF08263"/>
    </source>
</evidence>
<keyword evidence="7" id="KW-0677">Repeat</keyword>
<keyword evidence="3" id="KW-1003">Cell membrane</keyword>
<comment type="caution">
    <text evidence="12">The sequence shown here is derived from an EMBL/GenBank/DDBJ whole genome shotgun (WGS) entry which is preliminary data.</text>
</comment>
<keyword evidence="10" id="KW-0325">Glycoprotein</keyword>
<protein>
    <submittedName>
        <fullName evidence="12">Leucine-rich repeat-containing protein</fullName>
    </submittedName>
</protein>
<evidence type="ECO:0000313" key="12">
    <source>
        <dbReference type="EMBL" id="KVI04398.1"/>
    </source>
</evidence>
<evidence type="ECO:0000256" key="9">
    <source>
        <dbReference type="ARBA" id="ARBA00023136"/>
    </source>
</evidence>
<gene>
    <name evidence="12" type="ORF">Ccrd_017287</name>
</gene>
<evidence type="ECO:0000256" key="10">
    <source>
        <dbReference type="ARBA" id="ARBA00023180"/>
    </source>
</evidence>
<evidence type="ECO:0000256" key="2">
    <source>
        <dbReference type="ARBA" id="ARBA00009592"/>
    </source>
</evidence>
<dbReference type="InterPro" id="IPR032675">
    <property type="entry name" value="LRR_dom_sf"/>
</dbReference>
<name>A0A118K2I2_CYNCS</name>
<dbReference type="InterPro" id="IPR003591">
    <property type="entry name" value="Leu-rich_rpt_typical-subtyp"/>
</dbReference>
<dbReference type="Pfam" id="PF13855">
    <property type="entry name" value="LRR_8"/>
    <property type="match status" value="1"/>
</dbReference>
<dbReference type="InterPro" id="IPR013210">
    <property type="entry name" value="LRR_N_plant-typ"/>
</dbReference>
<keyword evidence="9" id="KW-0472">Membrane</keyword>
<dbReference type="SUPFAM" id="SSF52047">
    <property type="entry name" value="RNI-like"/>
    <property type="match status" value="2"/>
</dbReference>
<dbReference type="FunFam" id="3.80.10.10:FF:000041">
    <property type="entry name" value="LRR receptor-like serine/threonine-protein kinase ERECTA"/>
    <property type="match status" value="2"/>
</dbReference>
<dbReference type="InterPro" id="IPR001611">
    <property type="entry name" value="Leu-rich_rpt"/>
</dbReference>
<dbReference type="EMBL" id="LEKV01002163">
    <property type="protein sequence ID" value="KVI04398.1"/>
    <property type="molecule type" value="Genomic_DNA"/>
</dbReference>
<evidence type="ECO:0000256" key="6">
    <source>
        <dbReference type="ARBA" id="ARBA00022729"/>
    </source>
</evidence>
<accession>A0A118K2I2</accession>
<evidence type="ECO:0000256" key="4">
    <source>
        <dbReference type="ARBA" id="ARBA00022614"/>
    </source>
</evidence>
<dbReference type="PANTHER" id="PTHR48063">
    <property type="entry name" value="LRR RECEPTOR-LIKE KINASE"/>
    <property type="match status" value="1"/>
</dbReference>
<evidence type="ECO:0000256" key="8">
    <source>
        <dbReference type="ARBA" id="ARBA00022989"/>
    </source>
</evidence>
<evidence type="ECO:0000256" key="3">
    <source>
        <dbReference type="ARBA" id="ARBA00022475"/>
    </source>
</evidence>
<dbReference type="STRING" id="59895.A0A118K2I2"/>
<dbReference type="Gramene" id="KVI04398">
    <property type="protein sequence ID" value="KVI04398"/>
    <property type="gene ID" value="Ccrd_017287"/>
</dbReference>
<dbReference type="Pfam" id="PF00560">
    <property type="entry name" value="LRR_1"/>
    <property type="match status" value="3"/>
</dbReference>
<keyword evidence="4" id="KW-0433">Leucine-rich repeat</keyword>
<sequence>MIWNINNEISVLLQFKNNLIDQPNRLSSWAGQDYCHRSSVVWDNSTSHIHEIRLRGPDDGIHGHCHGSYDTHDELKEDQNKLGGIISPSLINLKQLRYLDLSCNNFESSKIPAFIGSFKNLSYLNVSNSQFYWESINATELHFSSCELTRIPSNPTKVSFASLMVLDLSDNTFDSSLLPGLQYLVLLDLSNCYISGINPGTHRDFRNMPSLHTLRVTSNAFVNSRSILNGSSNLSDLHFLDVSNYNLSSPILGNLQNLSLIVHIELSNNEIQPLQLDYLDLESNEFHGDVSELLTNFCEYESLKLELLALQGNYLSGRQPAKLGRLKNLGSVDVAYNNFIGTIPDSLGSLSLLKTLEMNINQLAGSIPNIVGGLSSLNFLDLSYNKLNGSLPESIGQLGKLTFSSLHHNSLTSIVTEHHFANLSALKTLCVRDNKLVFKLSVTNWILPFQLDVSRIGSSSLGPSFLLWVRSQANLTELYLASANISNTIPIWIWSTFSSVTFLNISHNDILGKLGDVSFLTPGAKLDLSANHFYGLLPYNLSRPDLEFLDLSYNNLSGSLIQFLCSIIQEPRQLKVLVLGNNNFLGVIPNCWINWGSLEILDLKENKLSGEIPYSLGNISSLVSLAVHNNRPSKKLPVSLSNSKSLVIIELAENRLSRRIPTSIGGDGTSLRLLSLRSNKLEGESQMKFVVLVLFKSWILLTMIFLGTYQHASEISVSFLEGTSQVQLFFMILFSKVMDKFPYSTILYLVTTIGLSSNKFMVLTLPGLWYLNLSRNNLTGNISQRIGEMRQVESLDLSINHLNGVIYFEFIELVEQQSFVKNPNKYSNSKASMNLASLPMLFVELLFHLANNRLALMRMRLFMKLAARLTQFSDHLGCDMHL</sequence>
<comment type="subcellular location">
    <subcellularLocation>
        <location evidence="1">Cell membrane</location>
        <topology evidence="1">Single-pass type I membrane protein</topology>
    </subcellularLocation>
</comment>
<dbReference type="GO" id="GO:0005886">
    <property type="term" value="C:plasma membrane"/>
    <property type="evidence" value="ECO:0007669"/>
    <property type="project" value="UniProtKB-SubCell"/>
</dbReference>
<dbReference type="Proteomes" id="UP000243975">
    <property type="component" value="Unassembled WGS sequence"/>
</dbReference>
<evidence type="ECO:0000313" key="13">
    <source>
        <dbReference type="Proteomes" id="UP000243975"/>
    </source>
</evidence>
<organism evidence="12 13">
    <name type="scientific">Cynara cardunculus var. scolymus</name>
    <name type="common">Globe artichoke</name>
    <name type="synonym">Cynara scolymus</name>
    <dbReference type="NCBI Taxonomy" id="59895"/>
    <lineage>
        <taxon>Eukaryota</taxon>
        <taxon>Viridiplantae</taxon>
        <taxon>Streptophyta</taxon>
        <taxon>Embryophyta</taxon>
        <taxon>Tracheophyta</taxon>
        <taxon>Spermatophyta</taxon>
        <taxon>Magnoliopsida</taxon>
        <taxon>eudicotyledons</taxon>
        <taxon>Gunneridae</taxon>
        <taxon>Pentapetalae</taxon>
        <taxon>asterids</taxon>
        <taxon>campanulids</taxon>
        <taxon>Asterales</taxon>
        <taxon>Asteraceae</taxon>
        <taxon>Carduoideae</taxon>
        <taxon>Cardueae</taxon>
        <taxon>Carduinae</taxon>
        <taxon>Cynara</taxon>
    </lineage>
</organism>
<reference evidence="12 13" key="1">
    <citation type="journal article" date="2016" name="Sci. Rep.">
        <title>The genome sequence of the outbreeding globe artichoke constructed de novo incorporating a phase-aware low-pass sequencing strategy of F1 progeny.</title>
        <authorList>
            <person name="Scaglione D."/>
            <person name="Reyes-Chin-Wo S."/>
            <person name="Acquadro A."/>
            <person name="Froenicke L."/>
            <person name="Portis E."/>
            <person name="Beitel C."/>
            <person name="Tirone M."/>
            <person name="Mauro R."/>
            <person name="Lo Monaco A."/>
            <person name="Mauromicale G."/>
            <person name="Faccioli P."/>
            <person name="Cattivelli L."/>
            <person name="Rieseberg L."/>
            <person name="Michelmore R."/>
            <person name="Lanteri S."/>
        </authorList>
    </citation>
    <scope>NUCLEOTIDE SEQUENCE [LARGE SCALE GENOMIC DNA]</scope>
    <source>
        <strain evidence="12">2C</strain>
    </source>
</reference>
<evidence type="ECO:0000256" key="5">
    <source>
        <dbReference type="ARBA" id="ARBA00022692"/>
    </source>
</evidence>
<dbReference type="SUPFAM" id="SSF52058">
    <property type="entry name" value="L domain-like"/>
    <property type="match status" value="1"/>
</dbReference>
<proteinExistence type="inferred from homology"/>
<dbReference type="PANTHER" id="PTHR48063:SF98">
    <property type="entry name" value="LRR RECEPTOR-LIKE SERINE_THREONINE-PROTEIN KINASE FLS2"/>
    <property type="match status" value="1"/>
</dbReference>
<feature type="domain" description="Leucine-rich repeat-containing N-terminal plant-type" evidence="11">
    <location>
        <begin position="6"/>
        <end position="35"/>
    </location>
</feature>
<keyword evidence="5" id="KW-0812">Transmembrane</keyword>
<dbReference type="Pfam" id="PF08263">
    <property type="entry name" value="LRRNT_2"/>
    <property type="match status" value="1"/>
</dbReference>
<comment type="similarity">
    <text evidence="2">Belongs to the RLP family.</text>
</comment>
<keyword evidence="6" id="KW-0732">Signal</keyword>
<dbReference type="GO" id="GO:0006952">
    <property type="term" value="P:defense response"/>
    <property type="evidence" value="ECO:0007669"/>
    <property type="project" value="UniProtKB-ARBA"/>
</dbReference>
<dbReference type="GO" id="GO:0051707">
    <property type="term" value="P:response to other organism"/>
    <property type="evidence" value="ECO:0007669"/>
    <property type="project" value="UniProtKB-ARBA"/>
</dbReference>
<dbReference type="Gene3D" id="3.80.10.10">
    <property type="entry name" value="Ribonuclease Inhibitor"/>
    <property type="match status" value="6"/>
</dbReference>
<keyword evidence="8" id="KW-1133">Transmembrane helix</keyword>
<dbReference type="InterPro" id="IPR046956">
    <property type="entry name" value="RLP23-like"/>
</dbReference>
<dbReference type="SMART" id="SM00369">
    <property type="entry name" value="LRR_TYP"/>
    <property type="match status" value="4"/>
</dbReference>
<evidence type="ECO:0000256" key="7">
    <source>
        <dbReference type="ARBA" id="ARBA00022737"/>
    </source>
</evidence>